<proteinExistence type="predicted"/>
<feature type="non-terminal residue" evidence="2">
    <location>
        <position position="475"/>
    </location>
</feature>
<reference evidence="2 3" key="1">
    <citation type="submission" date="2024-05" db="EMBL/GenBank/DDBJ databases">
        <authorList>
            <person name="Wallberg A."/>
        </authorList>
    </citation>
    <scope>NUCLEOTIDE SEQUENCE [LARGE SCALE GENOMIC DNA]</scope>
</reference>
<name>A0AAV2Q4Q7_MEGNR</name>
<feature type="compositionally biased region" description="Basic and acidic residues" evidence="1">
    <location>
        <begin position="262"/>
        <end position="290"/>
    </location>
</feature>
<sequence>VQFESLVSETELLCRGESVKVRSGERYESDEYNDIAMLSSTELRNIVRQDLYPNENHELESEDKIISLDDEEYSDINFDIKPMDTLKRPLVYGYSHRLPRSGSSSTIFLNKRLSATCKMPQYNYIQRNFRHETNKIDNKYSTKKENKNFQQTYWDLWLAKKGFGKEQLQVERDYKRDPANHYVCPMDKYSYDPEVLLAQVRHPISLADATFRQYSAYVQSHIHDHFGSMKEITTNSPIGPNDFHGRKDWTISDPELTSENPSKTHKEPCFTSKIPEHTVSDPELTPEHQHAPQSQTNLPFSSEPDLLFGYGSLPRRHPGAAYTPTATSQKYPIKSIVDLPEESKKRNSFQEKRFSGYQNPVYMSTTEIDKMFGVSHSSSASSCIATNPYVPNPWQHLLPLITPPQTPFLGSRSSIVSHERYETPSSEIVSSHSHSSKLSTAHQSPCKSQRTEDMTELHKKKEKKTSLLKKFLGIK</sequence>
<evidence type="ECO:0000256" key="1">
    <source>
        <dbReference type="SAM" id="MobiDB-lite"/>
    </source>
</evidence>
<evidence type="ECO:0000313" key="2">
    <source>
        <dbReference type="EMBL" id="CAL4068149.1"/>
    </source>
</evidence>
<dbReference type="Proteomes" id="UP001497623">
    <property type="component" value="Unassembled WGS sequence"/>
</dbReference>
<keyword evidence="3" id="KW-1185">Reference proteome</keyword>
<accession>A0AAV2Q4Q7</accession>
<organism evidence="2 3">
    <name type="scientific">Meganyctiphanes norvegica</name>
    <name type="common">Northern krill</name>
    <name type="synonym">Thysanopoda norvegica</name>
    <dbReference type="NCBI Taxonomy" id="48144"/>
    <lineage>
        <taxon>Eukaryota</taxon>
        <taxon>Metazoa</taxon>
        <taxon>Ecdysozoa</taxon>
        <taxon>Arthropoda</taxon>
        <taxon>Crustacea</taxon>
        <taxon>Multicrustacea</taxon>
        <taxon>Malacostraca</taxon>
        <taxon>Eumalacostraca</taxon>
        <taxon>Eucarida</taxon>
        <taxon>Euphausiacea</taxon>
        <taxon>Euphausiidae</taxon>
        <taxon>Meganyctiphanes</taxon>
    </lineage>
</organism>
<feature type="compositionally biased region" description="Low complexity" evidence="1">
    <location>
        <begin position="425"/>
        <end position="442"/>
    </location>
</feature>
<feature type="region of interest" description="Disordered" evidence="1">
    <location>
        <begin position="236"/>
        <end position="301"/>
    </location>
</feature>
<evidence type="ECO:0000313" key="3">
    <source>
        <dbReference type="Proteomes" id="UP001497623"/>
    </source>
</evidence>
<feature type="region of interest" description="Disordered" evidence="1">
    <location>
        <begin position="419"/>
        <end position="463"/>
    </location>
</feature>
<dbReference type="EMBL" id="CAXKWB010003001">
    <property type="protein sequence ID" value="CAL4068149.1"/>
    <property type="molecule type" value="Genomic_DNA"/>
</dbReference>
<dbReference type="AlphaFoldDB" id="A0AAV2Q4Q7"/>
<gene>
    <name evidence="2" type="ORF">MNOR_LOCUS7003</name>
</gene>
<feature type="non-terminal residue" evidence="2">
    <location>
        <position position="1"/>
    </location>
</feature>
<feature type="compositionally biased region" description="Basic and acidic residues" evidence="1">
    <location>
        <begin position="449"/>
        <end position="459"/>
    </location>
</feature>
<protein>
    <submittedName>
        <fullName evidence="2">Uncharacterized protein</fullName>
    </submittedName>
</protein>
<feature type="compositionally biased region" description="Polar residues" evidence="1">
    <location>
        <begin position="291"/>
        <end position="300"/>
    </location>
</feature>
<comment type="caution">
    <text evidence="2">The sequence shown here is derived from an EMBL/GenBank/DDBJ whole genome shotgun (WGS) entry which is preliminary data.</text>
</comment>